<proteinExistence type="predicted"/>
<sequence>MVGTSTTAQGETHAFLTGPNGMGMNRVGITTDPLLSSFSGAVGINNTGQVIGNYPTTSDPEGFFTWNRSFITGPNGVGTTELGFEATGINDRGTVVGWDSAFPTEFLSSVYPAVVFRAGREYQVSGLLGPYDNYDQFLAINNLEQIVGKASGVHAVLGFSDTPSGFWTDIGALTGNYYSEAVGINDAGQVIGSYQANGVSHAFITNASATELTDLGALGGFGSEALGINDIGQVVGWANTSDGDRHAFFTGPNGEGMIDLNSLVHLSEGGILTAAMGINNEGQVIVLAIPESEIYALMLAGLGLIGFMVRRKKEENLLRRQRTHVV</sequence>
<evidence type="ECO:0000313" key="3">
    <source>
        <dbReference type="Proteomes" id="UP000002718"/>
    </source>
</evidence>
<dbReference type="AlphaFoldDB" id="Q2Y5N2"/>
<dbReference type="HOGENOM" id="CLU_051829_0_0_4"/>
<keyword evidence="3" id="KW-1185">Reference proteome</keyword>
<dbReference type="InterPro" id="IPR014262">
    <property type="entry name" value="HAF_rpt"/>
</dbReference>
<reference evidence="2 3" key="2">
    <citation type="journal article" date="2008" name="Appl. Environ. Microbiol.">
        <title>Complete genome sequence of Nitrosospira multiformis, an ammonia-oxidizing bacterium from the soil environment.</title>
        <authorList>
            <person name="Norton J.M."/>
            <person name="Klotz M.G."/>
            <person name="Stein L.Y."/>
            <person name="Arp D.J."/>
            <person name="Bottomley P.J."/>
            <person name="Chain P.S."/>
            <person name="Hauser L.J."/>
            <person name="Land M.L."/>
            <person name="Larimer F.W."/>
            <person name="Shin M.W."/>
            <person name="Starkenburg S.R."/>
        </authorList>
    </citation>
    <scope>NUCLEOTIDE SEQUENCE [LARGE SCALE GENOMIC DNA]</scope>
    <source>
        <strain evidence="3">ATCC 25196 / NCIMB 11849 / C 71</strain>
    </source>
</reference>
<dbReference type="KEGG" id="nmu:Nmul_A2652"/>
<gene>
    <name evidence="2" type="ordered locus">Nmul_A2652</name>
</gene>
<dbReference type="STRING" id="323848.Nmul_A2652"/>
<protein>
    <recommendedName>
        <fullName evidence="4">PEP-CTERM protein-sorting domain-containing protein</fullName>
    </recommendedName>
</protein>
<dbReference type="eggNOG" id="COG5563">
    <property type="taxonomic scope" value="Bacteria"/>
</dbReference>
<accession>Q2Y5N2</accession>
<keyword evidence="1" id="KW-0812">Transmembrane</keyword>
<reference evidence="3" key="1">
    <citation type="submission" date="2005-08" db="EMBL/GenBank/DDBJ databases">
        <title>Complete sequence of chromosome 1 of Nitrosospira multiformis ATCC 25196.</title>
        <authorList>
            <person name="Copeland A."/>
            <person name="Lucas S."/>
            <person name="Lapidus A."/>
            <person name="Barry K."/>
            <person name="Detter J.C."/>
            <person name="Glavina T."/>
            <person name="Hammon N."/>
            <person name="Israni S."/>
            <person name="Pitluck S."/>
            <person name="Chain P."/>
            <person name="Malfatti S."/>
            <person name="Shin M."/>
            <person name="Vergez L."/>
            <person name="Schmutz J."/>
            <person name="Larimer F."/>
            <person name="Land M."/>
            <person name="Hauser L."/>
            <person name="Kyrpides N."/>
            <person name="Lykidis A."/>
            <person name="Richardson P."/>
        </authorList>
    </citation>
    <scope>NUCLEOTIDE SEQUENCE [LARGE SCALE GENOMIC DNA]</scope>
    <source>
        <strain evidence="3">ATCC 25196 / NCIMB 11849 / C 71</strain>
    </source>
</reference>
<organism evidence="2 3">
    <name type="scientific">Nitrosospira multiformis (strain ATCC 25196 / NCIMB 11849 / C 71)</name>
    <dbReference type="NCBI Taxonomy" id="323848"/>
    <lineage>
        <taxon>Bacteria</taxon>
        <taxon>Pseudomonadati</taxon>
        <taxon>Pseudomonadota</taxon>
        <taxon>Betaproteobacteria</taxon>
        <taxon>Nitrosomonadales</taxon>
        <taxon>Nitrosomonadaceae</taxon>
        <taxon>Nitrosospira</taxon>
    </lineage>
</organism>
<name>Q2Y5N2_NITMU</name>
<evidence type="ECO:0000256" key="1">
    <source>
        <dbReference type="SAM" id="Phobius"/>
    </source>
</evidence>
<keyword evidence="1" id="KW-1133">Transmembrane helix</keyword>
<evidence type="ECO:0008006" key="4">
    <source>
        <dbReference type="Google" id="ProtNLM"/>
    </source>
</evidence>
<feature type="transmembrane region" description="Helical" evidence="1">
    <location>
        <begin position="294"/>
        <end position="310"/>
    </location>
</feature>
<dbReference type="NCBIfam" id="TIGR02913">
    <property type="entry name" value="HAF_rpt"/>
    <property type="match status" value="3"/>
</dbReference>
<dbReference type="Proteomes" id="UP000002718">
    <property type="component" value="Chromosome"/>
</dbReference>
<evidence type="ECO:0000313" key="2">
    <source>
        <dbReference type="EMBL" id="ABB75939.1"/>
    </source>
</evidence>
<keyword evidence="1" id="KW-0472">Membrane</keyword>
<dbReference type="EMBL" id="CP000103">
    <property type="protein sequence ID" value="ABB75939.1"/>
    <property type="molecule type" value="Genomic_DNA"/>
</dbReference>